<evidence type="ECO:0000256" key="1">
    <source>
        <dbReference type="ARBA" id="ARBA00022679"/>
    </source>
</evidence>
<feature type="domain" description="N-acetyltransferase" evidence="3">
    <location>
        <begin position="11"/>
        <end position="152"/>
    </location>
</feature>
<dbReference type="InterPro" id="IPR016181">
    <property type="entry name" value="Acyl_CoA_acyltransferase"/>
</dbReference>
<proteinExistence type="predicted"/>
<evidence type="ECO:0000313" key="4">
    <source>
        <dbReference type="EMBL" id="GLR18384.1"/>
    </source>
</evidence>
<dbReference type="GO" id="GO:0016747">
    <property type="term" value="F:acyltransferase activity, transferring groups other than amino-acyl groups"/>
    <property type="evidence" value="ECO:0007669"/>
    <property type="project" value="InterPro"/>
</dbReference>
<organism evidence="4 5">
    <name type="scientific">Portibacter lacus</name>
    <dbReference type="NCBI Taxonomy" id="1099794"/>
    <lineage>
        <taxon>Bacteria</taxon>
        <taxon>Pseudomonadati</taxon>
        <taxon>Bacteroidota</taxon>
        <taxon>Saprospiria</taxon>
        <taxon>Saprospirales</taxon>
        <taxon>Haliscomenobacteraceae</taxon>
        <taxon>Portibacter</taxon>
    </lineage>
</organism>
<dbReference type="Proteomes" id="UP001156666">
    <property type="component" value="Unassembled WGS sequence"/>
</dbReference>
<dbReference type="PANTHER" id="PTHR43420:SF12">
    <property type="entry name" value="N-ACETYLTRANSFERASE DOMAIN-CONTAINING PROTEIN"/>
    <property type="match status" value="1"/>
</dbReference>
<dbReference type="EMBL" id="BSOH01000020">
    <property type="protein sequence ID" value="GLR18384.1"/>
    <property type="molecule type" value="Genomic_DNA"/>
</dbReference>
<keyword evidence="1" id="KW-0808">Transferase</keyword>
<protein>
    <recommendedName>
        <fullName evidence="3">N-acetyltransferase domain-containing protein</fullName>
    </recommendedName>
</protein>
<dbReference type="AlphaFoldDB" id="A0AA37SRT4"/>
<dbReference type="SUPFAM" id="SSF55729">
    <property type="entry name" value="Acyl-CoA N-acyltransferases (Nat)"/>
    <property type="match status" value="2"/>
</dbReference>
<dbReference type="Pfam" id="PF00583">
    <property type="entry name" value="Acetyltransf_1"/>
    <property type="match status" value="2"/>
</dbReference>
<reference evidence="4" key="2">
    <citation type="submission" date="2023-01" db="EMBL/GenBank/DDBJ databases">
        <title>Draft genome sequence of Portibacter lacus strain NBRC 108769.</title>
        <authorList>
            <person name="Sun Q."/>
            <person name="Mori K."/>
        </authorList>
    </citation>
    <scope>NUCLEOTIDE SEQUENCE</scope>
    <source>
        <strain evidence="4">NBRC 108769</strain>
    </source>
</reference>
<keyword evidence="5" id="KW-1185">Reference proteome</keyword>
<feature type="domain" description="N-acetyltransferase" evidence="3">
    <location>
        <begin position="169"/>
        <end position="325"/>
    </location>
</feature>
<name>A0AA37SRT4_9BACT</name>
<reference evidence="4" key="1">
    <citation type="journal article" date="2014" name="Int. J. Syst. Evol. Microbiol.">
        <title>Complete genome sequence of Corynebacterium casei LMG S-19264T (=DSM 44701T), isolated from a smear-ripened cheese.</title>
        <authorList>
            <consortium name="US DOE Joint Genome Institute (JGI-PGF)"/>
            <person name="Walter F."/>
            <person name="Albersmeier A."/>
            <person name="Kalinowski J."/>
            <person name="Ruckert C."/>
        </authorList>
    </citation>
    <scope>NUCLEOTIDE SEQUENCE</scope>
    <source>
        <strain evidence="4">NBRC 108769</strain>
    </source>
</reference>
<evidence type="ECO:0000259" key="3">
    <source>
        <dbReference type="PROSITE" id="PS51186"/>
    </source>
</evidence>
<gene>
    <name evidence="4" type="ORF">GCM10007940_30000</name>
</gene>
<dbReference type="CDD" id="cd04301">
    <property type="entry name" value="NAT_SF"/>
    <property type="match status" value="1"/>
</dbReference>
<dbReference type="PANTHER" id="PTHR43420">
    <property type="entry name" value="ACETYLTRANSFERASE"/>
    <property type="match status" value="1"/>
</dbReference>
<dbReference type="PROSITE" id="PS51186">
    <property type="entry name" value="GNAT"/>
    <property type="match status" value="2"/>
</dbReference>
<comment type="caution">
    <text evidence="4">The sequence shown here is derived from an EMBL/GenBank/DDBJ whole genome shotgun (WGS) entry which is preliminary data.</text>
</comment>
<accession>A0AA37SRT4</accession>
<sequence>MIEGITKHDFLNHSVAIKELLQEIQFVDQTKSNSIFEKIEKSFADYKDFSLFHFTDNRLSGAIFAQVINDFTEIGRTIKIAYMSVRKEYVGQGIAKDLLDYFISTAQHSFANIVLTCYEKNGRGIKFYTKFHFIPYTINKVPQHVIKDQGTENQHIDITFIRRYPLKDITIRPLRTSNIEFLKEMVYQSIYKEGKLFDREKILQQKEIARYYENWDSKKEIGFIVRYEDKDIGAIWCRKLPYYNQGYGYVDDNVPEMGLAVFYEYRGRGLGQLLMDHLFSRLKHNGETAVSLYVHNNNPAKRAYTRNGFLPVRREDNNLIMLKKL</sequence>
<evidence type="ECO:0000313" key="5">
    <source>
        <dbReference type="Proteomes" id="UP001156666"/>
    </source>
</evidence>
<dbReference type="Gene3D" id="3.40.630.30">
    <property type="match status" value="2"/>
</dbReference>
<dbReference type="RefSeq" id="WP_235293749.1">
    <property type="nucleotide sequence ID" value="NZ_BSOH01000020.1"/>
</dbReference>
<dbReference type="InterPro" id="IPR000182">
    <property type="entry name" value="GNAT_dom"/>
</dbReference>
<dbReference type="InterPro" id="IPR050680">
    <property type="entry name" value="YpeA/RimI_acetyltransf"/>
</dbReference>
<keyword evidence="2" id="KW-0012">Acyltransferase</keyword>
<evidence type="ECO:0000256" key="2">
    <source>
        <dbReference type="ARBA" id="ARBA00023315"/>
    </source>
</evidence>